<keyword evidence="2" id="KW-1185">Reference proteome</keyword>
<dbReference type="EMBL" id="JBJKFK010001577">
    <property type="protein sequence ID" value="KAL3312726.1"/>
    <property type="molecule type" value="Genomic_DNA"/>
</dbReference>
<dbReference type="AlphaFoldDB" id="A0ABD2Q3J2"/>
<evidence type="ECO:0000313" key="1">
    <source>
        <dbReference type="EMBL" id="KAL3312726.1"/>
    </source>
</evidence>
<name>A0ABD2Q3J2_9PLAT</name>
<comment type="caution">
    <text evidence="1">The sequence shown here is derived from an EMBL/GenBank/DDBJ whole genome shotgun (WGS) entry which is preliminary data.</text>
</comment>
<organism evidence="1 2">
    <name type="scientific">Cichlidogyrus casuarinus</name>
    <dbReference type="NCBI Taxonomy" id="1844966"/>
    <lineage>
        <taxon>Eukaryota</taxon>
        <taxon>Metazoa</taxon>
        <taxon>Spiralia</taxon>
        <taxon>Lophotrochozoa</taxon>
        <taxon>Platyhelminthes</taxon>
        <taxon>Monogenea</taxon>
        <taxon>Monopisthocotylea</taxon>
        <taxon>Dactylogyridea</taxon>
        <taxon>Ancyrocephalidae</taxon>
        <taxon>Cichlidogyrus</taxon>
    </lineage>
</organism>
<accession>A0ABD2Q3J2</accession>
<gene>
    <name evidence="1" type="ORF">Ciccas_008681</name>
</gene>
<proteinExistence type="predicted"/>
<protein>
    <submittedName>
        <fullName evidence="1">Uncharacterized protein</fullName>
    </submittedName>
</protein>
<sequence>MVEREQATLSANGLTRLLVNEERGGDYVNHSMFVNWHISEERIERILKLKSFQDEWCQATIQLRENSSLVLSWTGKAGSSCQMFL</sequence>
<evidence type="ECO:0000313" key="2">
    <source>
        <dbReference type="Proteomes" id="UP001626550"/>
    </source>
</evidence>
<reference evidence="1 2" key="1">
    <citation type="submission" date="2024-11" db="EMBL/GenBank/DDBJ databases">
        <title>Adaptive evolution of stress response genes in parasites aligns with host niche diversity.</title>
        <authorList>
            <person name="Hahn C."/>
            <person name="Resl P."/>
        </authorList>
    </citation>
    <scope>NUCLEOTIDE SEQUENCE [LARGE SCALE GENOMIC DNA]</scope>
    <source>
        <strain evidence="1">EGGRZ-B1_66</strain>
        <tissue evidence="1">Body</tissue>
    </source>
</reference>
<dbReference type="Proteomes" id="UP001626550">
    <property type="component" value="Unassembled WGS sequence"/>
</dbReference>